<accession>A0A0K0DQK5</accession>
<organism evidence="3 4">
    <name type="scientific">Angiostrongylus cantonensis</name>
    <name type="common">Rat lungworm</name>
    <dbReference type="NCBI Taxonomy" id="6313"/>
    <lineage>
        <taxon>Eukaryota</taxon>
        <taxon>Metazoa</taxon>
        <taxon>Ecdysozoa</taxon>
        <taxon>Nematoda</taxon>
        <taxon>Chromadorea</taxon>
        <taxon>Rhabditida</taxon>
        <taxon>Rhabditina</taxon>
        <taxon>Rhabditomorpha</taxon>
        <taxon>Strongyloidea</taxon>
        <taxon>Metastrongylidae</taxon>
        <taxon>Angiostrongylus</taxon>
    </lineage>
</organism>
<reference evidence="4" key="2">
    <citation type="submission" date="2017-02" db="UniProtKB">
        <authorList>
            <consortium name="WormBaseParasite"/>
        </authorList>
    </citation>
    <scope>IDENTIFICATION</scope>
</reference>
<keyword evidence="2" id="KW-0732">Signal</keyword>
<feature type="region of interest" description="Disordered" evidence="1">
    <location>
        <begin position="19"/>
        <end position="64"/>
    </location>
</feature>
<protein>
    <submittedName>
        <fullName evidence="4">Secreted protein</fullName>
    </submittedName>
</protein>
<dbReference type="Proteomes" id="UP000035642">
    <property type="component" value="Unassembled WGS sequence"/>
</dbReference>
<reference evidence="3" key="1">
    <citation type="submission" date="2012-09" db="EMBL/GenBank/DDBJ databases">
        <authorList>
            <person name="Martin A.A."/>
        </authorList>
    </citation>
    <scope>NUCLEOTIDE SEQUENCE</scope>
</reference>
<sequence>MKFALVMALVFMAFARPWSSVDNDSSYGHRQDSLEEDSSYNEYDNDDEGCPESTPSIPDDSYEDWSTQFGRDKMKAPHDLEYYGDEEMFS</sequence>
<evidence type="ECO:0000256" key="1">
    <source>
        <dbReference type="SAM" id="MobiDB-lite"/>
    </source>
</evidence>
<evidence type="ECO:0000256" key="2">
    <source>
        <dbReference type="SAM" id="SignalP"/>
    </source>
</evidence>
<name>A0A0K0DQK5_ANGCA</name>
<feature type="chain" id="PRO_5005326881" evidence="2">
    <location>
        <begin position="21"/>
        <end position="90"/>
    </location>
</feature>
<proteinExistence type="predicted"/>
<feature type="compositionally biased region" description="Acidic residues" evidence="1">
    <location>
        <begin position="34"/>
        <end position="50"/>
    </location>
</feature>
<evidence type="ECO:0000313" key="4">
    <source>
        <dbReference type="WBParaSite" id="ACAC_0001404401-mRNA-1"/>
    </source>
</evidence>
<feature type="signal peptide" evidence="2">
    <location>
        <begin position="1"/>
        <end position="20"/>
    </location>
</feature>
<keyword evidence="3" id="KW-1185">Reference proteome</keyword>
<dbReference type="WBParaSite" id="ACAC_0001404401-mRNA-1">
    <property type="protein sequence ID" value="ACAC_0001404401-mRNA-1"/>
    <property type="gene ID" value="ACAC_0001404401"/>
</dbReference>
<evidence type="ECO:0000313" key="3">
    <source>
        <dbReference type="Proteomes" id="UP000035642"/>
    </source>
</evidence>
<dbReference type="AlphaFoldDB" id="A0A0K0DQK5"/>